<accession>A0A6A6MKX1</accession>
<comment type="caution">
    <text evidence="1">The sequence shown here is derived from an EMBL/GenBank/DDBJ whole genome shotgun (WGS) entry which is preliminary data.</text>
</comment>
<dbReference type="AlphaFoldDB" id="A0A6A6MKX1"/>
<dbReference type="EMBL" id="JAAGAX010000005">
    <property type="protein sequence ID" value="KAF2313617.1"/>
    <property type="molecule type" value="Genomic_DNA"/>
</dbReference>
<organism evidence="1 2">
    <name type="scientific">Hevea brasiliensis</name>
    <name type="common">Para rubber tree</name>
    <name type="synonym">Siphonia brasiliensis</name>
    <dbReference type="NCBI Taxonomy" id="3981"/>
    <lineage>
        <taxon>Eukaryota</taxon>
        <taxon>Viridiplantae</taxon>
        <taxon>Streptophyta</taxon>
        <taxon>Embryophyta</taxon>
        <taxon>Tracheophyta</taxon>
        <taxon>Spermatophyta</taxon>
        <taxon>Magnoliopsida</taxon>
        <taxon>eudicotyledons</taxon>
        <taxon>Gunneridae</taxon>
        <taxon>Pentapetalae</taxon>
        <taxon>rosids</taxon>
        <taxon>fabids</taxon>
        <taxon>Malpighiales</taxon>
        <taxon>Euphorbiaceae</taxon>
        <taxon>Crotonoideae</taxon>
        <taxon>Micrandreae</taxon>
        <taxon>Hevea</taxon>
    </lineage>
</organism>
<evidence type="ECO:0000313" key="1">
    <source>
        <dbReference type="EMBL" id="KAF2313617.1"/>
    </source>
</evidence>
<dbReference type="InterPro" id="IPR045864">
    <property type="entry name" value="aa-tRNA-synth_II/BPL/LPL"/>
</dbReference>
<dbReference type="SUPFAM" id="SSF55681">
    <property type="entry name" value="Class II aaRS and biotin synthetases"/>
    <property type="match status" value="1"/>
</dbReference>
<name>A0A6A6MKX1_HEVBR</name>
<keyword evidence="2" id="KW-1185">Reference proteome</keyword>
<gene>
    <name evidence="1" type="ORF">GH714_012422</name>
</gene>
<dbReference type="Proteomes" id="UP000467840">
    <property type="component" value="Chromosome 15"/>
</dbReference>
<sequence>MDTPHSFLWDYEVRNMAYLKLPARAPKYRSARNHNEFVCRMKEYMPRSVFIERILKALESHFSVKPINLEAVDGSHMAGYVHFTRLLSKQELEAAMTSVLESRALCG</sequence>
<protein>
    <submittedName>
        <fullName evidence="1">Uncharacterized protein</fullName>
    </submittedName>
</protein>
<reference evidence="1 2" key="1">
    <citation type="journal article" date="2020" name="Mol. Plant">
        <title>The Chromosome-Based Rubber Tree Genome Provides New Insights into Spurge Genome Evolution and Rubber Biosynthesis.</title>
        <authorList>
            <person name="Liu J."/>
            <person name="Shi C."/>
            <person name="Shi C.C."/>
            <person name="Li W."/>
            <person name="Zhang Q.J."/>
            <person name="Zhang Y."/>
            <person name="Li K."/>
            <person name="Lu H.F."/>
            <person name="Shi C."/>
            <person name="Zhu S.T."/>
            <person name="Xiao Z.Y."/>
            <person name="Nan H."/>
            <person name="Yue Y."/>
            <person name="Zhu X.G."/>
            <person name="Wu Y."/>
            <person name="Hong X.N."/>
            <person name="Fan G.Y."/>
            <person name="Tong Y."/>
            <person name="Zhang D."/>
            <person name="Mao C.L."/>
            <person name="Liu Y.L."/>
            <person name="Hao S.J."/>
            <person name="Liu W.Q."/>
            <person name="Lv M.Q."/>
            <person name="Zhang H.B."/>
            <person name="Liu Y."/>
            <person name="Hu-Tang G.R."/>
            <person name="Wang J.P."/>
            <person name="Wang J.H."/>
            <person name="Sun Y.H."/>
            <person name="Ni S.B."/>
            <person name="Chen W.B."/>
            <person name="Zhang X.C."/>
            <person name="Jiao Y.N."/>
            <person name="Eichler E.E."/>
            <person name="Li G.H."/>
            <person name="Liu X."/>
            <person name="Gao L.Z."/>
        </authorList>
    </citation>
    <scope>NUCLEOTIDE SEQUENCE [LARGE SCALE GENOMIC DNA]</scope>
    <source>
        <strain evidence="2">cv. GT1</strain>
        <tissue evidence="1">Leaf</tissue>
    </source>
</reference>
<evidence type="ECO:0000313" key="2">
    <source>
        <dbReference type="Proteomes" id="UP000467840"/>
    </source>
</evidence>
<dbReference type="InterPro" id="IPR053264">
    <property type="entry name" value="Lipoate-ligase_2_inactive"/>
</dbReference>
<proteinExistence type="predicted"/>
<dbReference type="PANTHER" id="PTHR43506:SF1">
    <property type="entry name" value="BPL_LPL CATALYTIC DOMAIN-CONTAINING PROTEIN"/>
    <property type="match status" value="1"/>
</dbReference>
<dbReference type="PANTHER" id="PTHR43506">
    <property type="entry name" value="BIOTIN/LIPOATE A/B PROTEIN LIGASE FAMILY"/>
    <property type="match status" value="1"/>
</dbReference>